<feature type="domain" description="Signal transduction histidine kinase subgroup 3 dimerisation and phosphoacceptor" evidence="6">
    <location>
        <begin position="406"/>
        <end position="471"/>
    </location>
</feature>
<dbReference type="Gene3D" id="3.30.565.10">
    <property type="entry name" value="Histidine kinase-like ATPase, C-terminal domain"/>
    <property type="match status" value="1"/>
</dbReference>
<dbReference type="EMBL" id="NWTC01000001">
    <property type="protein sequence ID" value="PDT50452.1"/>
    <property type="molecule type" value="Genomic_DNA"/>
</dbReference>
<sequence>MRASRAFIHRAFDLSNWRYMSDPLDHAMRSIRARTHARFQSEPGVAIGRKTWINTFRARSDKVIAIGRIMAAIGSLVIAWLEAANPAFGSELVLAVLAAYLCYAVIAAFRVLNAEISRVRGTLIRHVIDVTVFVVLVFLTQRVSGPFFIFMPLLLLSATLHWRWRGALWTAVVCLAVLLYAMISDTAVLSDPDVGAAIELSRILFVAMAATVLIWLGSHQEAVRAELLRLVERAPALPDGREWPAAAALDYAAHVMCVPRALLIWSDGEEPWTNLAVWENGAMHNKRLPPDAYLPWTAAALQRASLLITDAKRARLLIHRGDGRFERWTDDASPILPALVADFSIDSAVSVQFHVNDLEARLFLLDPPTPTLDDVAVAEIIADRLKALFEQAILVRRLSDAAALEERLRIGRDLHDGVLQSLAGTALHLQALRSSAGIAPEELDRRLVAIQAMLADEQRDLRTFIHALEPGRNDHHSGHSQLARQFNALAYRLRNQWSIDFHFVLDPVDLHLPATMVYELTRMTSEATANAVRHGAARTLNVSLRLDAGAILLTVNDDGRGFGFDRRVEHAELESGKFGPRSLRERVAAHGGQLTIDRVEQWTRIIISIPTHR</sequence>
<dbReference type="SUPFAM" id="SSF55874">
    <property type="entry name" value="ATPase domain of HSP90 chaperone/DNA topoisomerase II/histidine kinase"/>
    <property type="match status" value="1"/>
</dbReference>
<evidence type="ECO:0000313" key="7">
    <source>
        <dbReference type="EMBL" id="PDT50452.1"/>
    </source>
</evidence>
<dbReference type="CDD" id="cd16917">
    <property type="entry name" value="HATPase_UhpB-NarQ-NarX-like"/>
    <property type="match status" value="1"/>
</dbReference>
<dbReference type="RefSeq" id="WP_097586521.1">
    <property type="nucleotide sequence ID" value="NZ_NWTC01000001.1"/>
</dbReference>
<protein>
    <submittedName>
        <fullName evidence="7">Two-component sensor histidine kinase</fullName>
    </submittedName>
</protein>
<keyword evidence="4" id="KW-0472">Membrane</keyword>
<evidence type="ECO:0000259" key="5">
    <source>
        <dbReference type="Pfam" id="PF02518"/>
    </source>
</evidence>
<evidence type="ECO:0000313" key="8">
    <source>
        <dbReference type="Proteomes" id="UP000220353"/>
    </source>
</evidence>
<evidence type="ECO:0000259" key="6">
    <source>
        <dbReference type="Pfam" id="PF07730"/>
    </source>
</evidence>
<reference evidence="7 8" key="1">
    <citation type="submission" date="2017-09" db="EMBL/GenBank/DDBJ databases">
        <title>Comparative genomics of rhizobia isolated from Phaseolus vulgaris in China.</title>
        <authorList>
            <person name="Tong W."/>
        </authorList>
    </citation>
    <scope>NUCLEOTIDE SEQUENCE [LARGE SCALE GENOMIC DNA]</scope>
    <source>
        <strain evidence="7 8">PCH1</strain>
    </source>
</reference>
<keyword evidence="4" id="KW-0812">Transmembrane</keyword>
<feature type="transmembrane region" description="Helical" evidence="4">
    <location>
        <begin position="132"/>
        <end position="155"/>
    </location>
</feature>
<dbReference type="GO" id="GO:0016020">
    <property type="term" value="C:membrane"/>
    <property type="evidence" value="ECO:0007669"/>
    <property type="project" value="InterPro"/>
</dbReference>
<evidence type="ECO:0000256" key="2">
    <source>
        <dbReference type="ARBA" id="ARBA00022777"/>
    </source>
</evidence>
<accession>A0A2A6M7F7</accession>
<dbReference type="GO" id="GO:0000155">
    <property type="term" value="F:phosphorelay sensor kinase activity"/>
    <property type="evidence" value="ECO:0007669"/>
    <property type="project" value="InterPro"/>
</dbReference>
<evidence type="ECO:0000256" key="1">
    <source>
        <dbReference type="ARBA" id="ARBA00022679"/>
    </source>
</evidence>
<organism evidence="7 8">
    <name type="scientific">Rhizobium fredii</name>
    <name type="common">Sinorhizobium fredii</name>
    <dbReference type="NCBI Taxonomy" id="380"/>
    <lineage>
        <taxon>Bacteria</taxon>
        <taxon>Pseudomonadati</taxon>
        <taxon>Pseudomonadota</taxon>
        <taxon>Alphaproteobacteria</taxon>
        <taxon>Hyphomicrobiales</taxon>
        <taxon>Rhizobiaceae</taxon>
        <taxon>Sinorhizobium/Ensifer group</taxon>
        <taxon>Sinorhizobium</taxon>
    </lineage>
</organism>
<keyword evidence="3" id="KW-0902">Two-component regulatory system</keyword>
<dbReference type="InterPro" id="IPR003594">
    <property type="entry name" value="HATPase_dom"/>
</dbReference>
<dbReference type="GO" id="GO:0046983">
    <property type="term" value="F:protein dimerization activity"/>
    <property type="evidence" value="ECO:0007669"/>
    <property type="project" value="InterPro"/>
</dbReference>
<feature type="transmembrane region" description="Helical" evidence="4">
    <location>
        <begin position="63"/>
        <end position="81"/>
    </location>
</feature>
<keyword evidence="1" id="KW-0808">Transferase</keyword>
<dbReference type="InterPro" id="IPR036890">
    <property type="entry name" value="HATPase_C_sf"/>
</dbReference>
<dbReference type="Pfam" id="PF02518">
    <property type="entry name" value="HATPase_c"/>
    <property type="match status" value="1"/>
</dbReference>
<dbReference type="AlphaFoldDB" id="A0A2A6M7F7"/>
<keyword evidence="2 7" id="KW-0418">Kinase</keyword>
<dbReference type="PANTHER" id="PTHR24421:SF59">
    <property type="entry name" value="OXYGEN SENSOR HISTIDINE KINASE NREB"/>
    <property type="match status" value="1"/>
</dbReference>
<proteinExistence type="predicted"/>
<comment type="caution">
    <text evidence="7">The sequence shown here is derived from an EMBL/GenBank/DDBJ whole genome shotgun (WGS) entry which is preliminary data.</text>
</comment>
<dbReference type="Pfam" id="PF07730">
    <property type="entry name" value="HisKA_3"/>
    <property type="match status" value="1"/>
</dbReference>
<name>A0A2A6M7F7_RHIFR</name>
<dbReference type="Gene3D" id="1.20.5.1930">
    <property type="match status" value="1"/>
</dbReference>
<dbReference type="InterPro" id="IPR050482">
    <property type="entry name" value="Sensor_HK_TwoCompSys"/>
</dbReference>
<evidence type="ECO:0000256" key="4">
    <source>
        <dbReference type="SAM" id="Phobius"/>
    </source>
</evidence>
<feature type="transmembrane region" description="Helical" evidence="4">
    <location>
        <begin position="167"/>
        <end position="188"/>
    </location>
</feature>
<feature type="transmembrane region" description="Helical" evidence="4">
    <location>
        <begin position="200"/>
        <end position="218"/>
    </location>
</feature>
<dbReference type="Proteomes" id="UP000220353">
    <property type="component" value="Unassembled WGS sequence"/>
</dbReference>
<keyword evidence="4" id="KW-1133">Transmembrane helix</keyword>
<feature type="transmembrane region" description="Helical" evidence="4">
    <location>
        <begin position="93"/>
        <end position="112"/>
    </location>
</feature>
<feature type="domain" description="Histidine kinase/HSP90-like ATPase" evidence="5">
    <location>
        <begin position="520"/>
        <end position="611"/>
    </location>
</feature>
<evidence type="ECO:0000256" key="3">
    <source>
        <dbReference type="ARBA" id="ARBA00023012"/>
    </source>
</evidence>
<dbReference type="PANTHER" id="PTHR24421">
    <property type="entry name" value="NITRATE/NITRITE SENSOR PROTEIN NARX-RELATED"/>
    <property type="match status" value="1"/>
</dbReference>
<dbReference type="InterPro" id="IPR011712">
    <property type="entry name" value="Sig_transdc_His_kin_sub3_dim/P"/>
</dbReference>
<gene>
    <name evidence="7" type="ORF">CO661_02185</name>
</gene>